<proteinExistence type="predicted"/>
<feature type="chain" id="PRO_5013390845" evidence="1">
    <location>
        <begin position="18"/>
        <end position="285"/>
    </location>
</feature>
<comment type="caution">
    <text evidence="2">The sequence shown here is derived from an EMBL/GenBank/DDBJ whole genome shotgun (WGS) entry which is preliminary data.</text>
</comment>
<accession>A0A1Y2FMS0</accession>
<dbReference type="AlphaFoldDB" id="A0A1Y2FMS0"/>
<evidence type="ECO:0000313" key="3">
    <source>
        <dbReference type="Proteomes" id="UP000193920"/>
    </source>
</evidence>
<organism evidence="2 3">
    <name type="scientific">Neocallimastix californiae</name>
    <dbReference type="NCBI Taxonomy" id="1754190"/>
    <lineage>
        <taxon>Eukaryota</taxon>
        <taxon>Fungi</taxon>
        <taxon>Fungi incertae sedis</taxon>
        <taxon>Chytridiomycota</taxon>
        <taxon>Chytridiomycota incertae sedis</taxon>
        <taxon>Neocallimastigomycetes</taxon>
        <taxon>Neocallimastigales</taxon>
        <taxon>Neocallimastigaceae</taxon>
        <taxon>Neocallimastix</taxon>
    </lineage>
</organism>
<reference evidence="2 3" key="1">
    <citation type="submission" date="2016-08" db="EMBL/GenBank/DDBJ databases">
        <title>A Parts List for Fungal Cellulosomes Revealed by Comparative Genomics.</title>
        <authorList>
            <consortium name="DOE Joint Genome Institute"/>
            <person name="Haitjema C.H."/>
            <person name="Gilmore S.P."/>
            <person name="Henske J.K."/>
            <person name="Solomon K.V."/>
            <person name="De Groot R."/>
            <person name="Kuo A."/>
            <person name="Mondo S.J."/>
            <person name="Salamov A.A."/>
            <person name="Labutti K."/>
            <person name="Zhao Z."/>
            <person name="Chiniquy J."/>
            <person name="Barry K."/>
            <person name="Brewer H.M."/>
            <person name="Purvine S.O."/>
            <person name="Wright A.T."/>
            <person name="Boxma B."/>
            <person name="Van Alen T."/>
            <person name="Hackstein J.H."/>
            <person name="Baker S.E."/>
            <person name="Grigoriev I.V."/>
            <person name="O'Malley M.A."/>
        </authorList>
    </citation>
    <scope>NUCLEOTIDE SEQUENCE [LARGE SCALE GENOMIC DNA]</scope>
    <source>
        <strain evidence="2 3">G1</strain>
    </source>
</reference>
<evidence type="ECO:0000313" key="2">
    <source>
        <dbReference type="EMBL" id="ORY85282.1"/>
    </source>
</evidence>
<dbReference type="EMBL" id="MCOG01000004">
    <property type="protein sequence ID" value="ORY85282.1"/>
    <property type="molecule type" value="Genomic_DNA"/>
</dbReference>
<keyword evidence="1" id="KW-0732">Signal</keyword>
<dbReference type="OrthoDB" id="10460087at2759"/>
<evidence type="ECO:0000256" key="1">
    <source>
        <dbReference type="SAM" id="SignalP"/>
    </source>
</evidence>
<name>A0A1Y2FMS0_9FUNG</name>
<feature type="signal peptide" evidence="1">
    <location>
        <begin position="1"/>
        <end position="17"/>
    </location>
</feature>
<gene>
    <name evidence="2" type="ORF">LY90DRAFT_697108</name>
</gene>
<dbReference type="Proteomes" id="UP000193920">
    <property type="component" value="Unassembled WGS sequence"/>
</dbReference>
<protein>
    <submittedName>
        <fullName evidence="2">Uncharacterized protein</fullName>
    </submittedName>
</protein>
<sequence>MKLTIKTLLSLITFGIAAKSATIPISDIDDIKNKECKDTFRLIKKCILLGDEKDNGLQACEIFDSEECKQLYENIDDELNLCQYEDKTITSEYIKKFVENTELYCVKDENGEYCPIATIVTSKDMSIFEVDDDTSDSDLTAKIYSLNCVSELCREATINYIEFNRETIRESYIKSSVYDESVVTTLNNLGDLANTLMTKECRSGKVSASIKKEALVSSKAIVSSETKANATIATDVTTNTTQVTISTTVQIPAVPTTSTQVTIPTASPVTFYSKPTKRRKCIVKA</sequence>
<keyword evidence="3" id="KW-1185">Reference proteome</keyword>